<dbReference type="FunFam" id="3.90.1150.10:FF:000001">
    <property type="entry name" value="Aspartate aminotransferase"/>
    <property type="match status" value="1"/>
</dbReference>
<dbReference type="InterPro" id="IPR015424">
    <property type="entry name" value="PyrdxlP-dep_Trfase"/>
</dbReference>
<keyword evidence="4 7" id="KW-0032">Aminotransferase</keyword>
<dbReference type="FunFam" id="3.40.640.10:FF:000066">
    <property type="entry name" value="Aspartate aminotransferase"/>
    <property type="match status" value="1"/>
</dbReference>
<dbReference type="PANTHER" id="PTHR11879:SF37">
    <property type="entry name" value="AROMATIC-AMINO-ACID AMINOTRANSFERASE"/>
    <property type="match status" value="1"/>
</dbReference>
<dbReference type="PRINTS" id="PR00799">
    <property type="entry name" value="TRANSAMINASE"/>
</dbReference>
<sequence>MENSLFSSVNSLPDDPILSLTGQFLADPRPCKVNLGVGMYMDENGQTPVLEVVREAKEALAKQSLAHTYIPQTGLPQYDRLVQKLIFGAESDVVQSGRAVTVQTLGGTGAIKLGVDLMHSACGLSTGSASIPTWGNHNDILKLAGYRVQGYRYYNAQSHWLDFEAMCEDLKSLPERALVILHACCHNPTGYDLNHDQWLEVINICRKHKLVPFLDMAYQGFKDGLQEDAHAVRLFANAGLDFLVASSFSKSFNLYGERVGALTVVTHSSDEAQRITSHLKICARANYSNPPAFGARIVEFVLSDPERFAHWEAEVAGMRDRIKRMRQLLVNEMEKIGAKRDFSFVTEQAGMFSFTGLSPEQIARLATDYGIYAVKNGRICVCGLNERNVSYVARAFADVM</sequence>
<dbReference type="Gene3D" id="3.40.640.10">
    <property type="entry name" value="Type I PLP-dependent aspartate aminotransferase-like (Major domain)"/>
    <property type="match status" value="1"/>
</dbReference>
<evidence type="ECO:0000256" key="6">
    <source>
        <dbReference type="ARBA" id="ARBA00022898"/>
    </source>
</evidence>
<reference evidence="9" key="2">
    <citation type="journal article" date="2021" name="PeerJ">
        <title>Extensive microbial diversity within the chicken gut microbiome revealed by metagenomics and culture.</title>
        <authorList>
            <person name="Gilroy R."/>
            <person name="Ravi A."/>
            <person name="Getino M."/>
            <person name="Pursley I."/>
            <person name="Horton D.L."/>
            <person name="Alikhan N.F."/>
            <person name="Baker D."/>
            <person name="Gharbi K."/>
            <person name="Hall N."/>
            <person name="Watson M."/>
            <person name="Adriaenssens E.M."/>
            <person name="Foster-Nyarko E."/>
            <person name="Jarju S."/>
            <person name="Secka A."/>
            <person name="Antonio M."/>
            <person name="Oren A."/>
            <person name="Chaudhuri R.R."/>
            <person name="La Ragione R."/>
            <person name="Hildebrand F."/>
            <person name="Pallen M.J."/>
        </authorList>
    </citation>
    <scope>NUCLEOTIDE SEQUENCE</scope>
    <source>
        <strain evidence="9">7463</strain>
    </source>
</reference>
<dbReference type="Proteomes" id="UP000824083">
    <property type="component" value="Unassembled WGS sequence"/>
</dbReference>
<dbReference type="GO" id="GO:0030170">
    <property type="term" value="F:pyridoxal phosphate binding"/>
    <property type="evidence" value="ECO:0007669"/>
    <property type="project" value="InterPro"/>
</dbReference>
<dbReference type="PANTHER" id="PTHR11879">
    <property type="entry name" value="ASPARTATE AMINOTRANSFERASE"/>
    <property type="match status" value="1"/>
</dbReference>
<protein>
    <recommendedName>
        <fullName evidence="7">Aminotransferase</fullName>
        <ecNumber evidence="7">2.6.1.-</ecNumber>
    </recommendedName>
</protein>
<accession>A0A9D1IJ50</accession>
<dbReference type="GO" id="GO:0042802">
    <property type="term" value="F:identical protein binding"/>
    <property type="evidence" value="ECO:0007669"/>
    <property type="project" value="TreeGrafter"/>
</dbReference>
<evidence type="ECO:0000256" key="2">
    <source>
        <dbReference type="ARBA" id="ARBA00007441"/>
    </source>
</evidence>
<dbReference type="InterPro" id="IPR015422">
    <property type="entry name" value="PyrdxlP-dep_Trfase_small"/>
</dbReference>
<evidence type="ECO:0000259" key="8">
    <source>
        <dbReference type="Pfam" id="PF00155"/>
    </source>
</evidence>
<evidence type="ECO:0000256" key="7">
    <source>
        <dbReference type="RuleBase" id="RU000481"/>
    </source>
</evidence>
<evidence type="ECO:0000256" key="3">
    <source>
        <dbReference type="ARBA" id="ARBA00011738"/>
    </source>
</evidence>
<dbReference type="SUPFAM" id="SSF53383">
    <property type="entry name" value="PLP-dependent transferases"/>
    <property type="match status" value="1"/>
</dbReference>
<dbReference type="Gene3D" id="3.90.1150.10">
    <property type="entry name" value="Aspartate Aminotransferase, domain 1"/>
    <property type="match status" value="1"/>
</dbReference>
<evidence type="ECO:0000313" key="10">
    <source>
        <dbReference type="Proteomes" id="UP000824083"/>
    </source>
</evidence>
<evidence type="ECO:0000313" key="9">
    <source>
        <dbReference type="EMBL" id="HIU36749.1"/>
    </source>
</evidence>
<dbReference type="InterPro" id="IPR004838">
    <property type="entry name" value="NHTrfase_class1_PyrdxlP-BS"/>
</dbReference>
<evidence type="ECO:0000256" key="1">
    <source>
        <dbReference type="ARBA" id="ARBA00001933"/>
    </source>
</evidence>
<dbReference type="GO" id="GO:0004838">
    <property type="term" value="F:L-tyrosine-2-oxoglutarate transaminase activity"/>
    <property type="evidence" value="ECO:0007669"/>
    <property type="project" value="TreeGrafter"/>
</dbReference>
<feature type="domain" description="Aminotransferase class I/classII large" evidence="8">
    <location>
        <begin position="32"/>
        <end position="396"/>
    </location>
</feature>
<dbReference type="InterPro" id="IPR000796">
    <property type="entry name" value="Asp_trans"/>
</dbReference>
<organism evidence="9 10">
    <name type="scientific">Candidatus Aphodousia faecigallinarum</name>
    <dbReference type="NCBI Taxonomy" id="2840677"/>
    <lineage>
        <taxon>Bacteria</taxon>
        <taxon>Pseudomonadati</taxon>
        <taxon>Pseudomonadota</taxon>
        <taxon>Betaproteobacteria</taxon>
        <taxon>Burkholderiales</taxon>
        <taxon>Sutterellaceae</taxon>
        <taxon>Sutterellaceae incertae sedis</taxon>
        <taxon>Candidatus Aphodousia</taxon>
    </lineage>
</organism>
<keyword evidence="5 7" id="KW-0808">Transferase</keyword>
<keyword evidence="6" id="KW-0663">Pyridoxal phosphate</keyword>
<comment type="cofactor">
    <cofactor evidence="1 7">
        <name>pyridoxal 5'-phosphate</name>
        <dbReference type="ChEBI" id="CHEBI:597326"/>
    </cofactor>
</comment>
<dbReference type="EC" id="2.6.1.-" evidence="7"/>
<evidence type="ECO:0000256" key="5">
    <source>
        <dbReference type="ARBA" id="ARBA00022679"/>
    </source>
</evidence>
<dbReference type="Pfam" id="PF00155">
    <property type="entry name" value="Aminotran_1_2"/>
    <property type="match status" value="1"/>
</dbReference>
<dbReference type="GO" id="GO:0005829">
    <property type="term" value="C:cytosol"/>
    <property type="evidence" value="ECO:0007669"/>
    <property type="project" value="TreeGrafter"/>
</dbReference>
<dbReference type="PROSITE" id="PS00105">
    <property type="entry name" value="AA_TRANSFER_CLASS_1"/>
    <property type="match status" value="1"/>
</dbReference>
<dbReference type="EMBL" id="DVMY01000015">
    <property type="protein sequence ID" value="HIU36749.1"/>
    <property type="molecule type" value="Genomic_DNA"/>
</dbReference>
<dbReference type="AlphaFoldDB" id="A0A9D1IJ50"/>
<proteinExistence type="inferred from homology"/>
<dbReference type="InterPro" id="IPR004839">
    <property type="entry name" value="Aminotransferase_I/II_large"/>
</dbReference>
<comment type="similarity">
    <text evidence="2 7">Belongs to the class-I pyridoxal-phosphate-dependent aminotransferase family.</text>
</comment>
<dbReference type="GO" id="GO:0033585">
    <property type="term" value="P:L-phenylalanine biosynthetic process from chorismate via phenylpyruvate"/>
    <property type="evidence" value="ECO:0007669"/>
    <property type="project" value="TreeGrafter"/>
</dbReference>
<dbReference type="NCBIfam" id="NF006719">
    <property type="entry name" value="PRK09257.1"/>
    <property type="match status" value="1"/>
</dbReference>
<gene>
    <name evidence="9" type="ORF">IAC56_00490</name>
</gene>
<comment type="caution">
    <text evidence="9">The sequence shown here is derived from an EMBL/GenBank/DDBJ whole genome shotgun (WGS) entry which is preliminary data.</text>
</comment>
<dbReference type="InterPro" id="IPR015421">
    <property type="entry name" value="PyrdxlP-dep_Trfase_major"/>
</dbReference>
<dbReference type="CDD" id="cd00609">
    <property type="entry name" value="AAT_like"/>
    <property type="match status" value="1"/>
</dbReference>
<evidence type="ECO:0000256" key="4">
    <source>
        <dbReference type="ARBA" id="ARBA00022576"/>
    </source>
</evidence>
<comment type="subunit">
    <text evidence="3">Homodimer.</text>
</comment>
<reference evidence="9" key="1">
    <citation type="submission" date="2020-10" db="EMBL/GenBank/DDBJ databases">
        <authorList>
            <person name="Gilroy R."/>
        </authorList>
    </citation>
    <scope>NUCLEOTIDE SEQUENCE</scope>
    <source>
        <strain evidence="9">7463</strain>
    </source>
</reference>
<name>A0A9D1IJ50_9BURK</name>